<name>A0ABP1AMU5_9BRYO</name>
<evidence type="ECO:0000313" key="2">
    <source>
        <dbReference type="Proteomes" id="UP001497522"/>
    </source>
</evidence>
<sequence>MFSGALAFAEGEQVVSCSLSEHNSGLGLVVASGGSAISWSLKPLLSGVLELMSRAGSPCSGLLLSDGLAGSWGNSMSAQGRFLDAAPFFFCNSAGAFAGCPVLMEFVAFLAKIFVAEVPLELSLRGVLRFAEPSWGMARFVLQLLA</sequence>
<gene>
    <name evidence="1" type="ORF">CSSPJE1EN2_LOCUS6874</name>
</gene>
<reference evidence="1" key="1">
    <citation type="submission" date="2024-03" db="EMBL/GenBank/DDBJ databases">
        <authorList>
            <consortium name="ELIXIR-Norway"/>
            <consortium name="Elixir Norway"/>
        </authorList>
    </citation>
    <scope>NUCLEOTIDE SEQUENCE</scope>
</reference>
<accession>A0ABP1AMU5</accession>
<protein>
    <submittedName>
        <fullName evidence="1">Uncharacterized protein</fullName>
    </submittedName>
</protein>
<dbReference type="EMBL" id="OZ023715">
    <property type="protein sequence ID" value="CAK9863879.1"/>
    <property type="molecule type" value="Genomic_DNA"/>
</dbReference>
<dbReference type="Proteomes" id="UP001497522">
    <property type="component" value="Chromosome 14"/>
</dbReference>
<evidence type="ECO:0000313" key="1">
    <source>
        <dbReference type="EMBL" id="CAK9863879.1"/>
    </source>
</evidence>
<proteinExistence type="predicted"/>
<organism evidence="1 2">
    <name type="scientific">Sphagnum jensenii</name>
    <dbReference type="NCBI Taxonomy" id="128206"/>
    <lineage>
        <taxon>Eukaryota</taxon>
        <taxon>Viridiplantae</taxon>
        <taxon>Streptophyta</taxon>
        <taxon>Embryophyta</taxon>
        <taxon>Bryophyta</taxon>
        <taxon>Sphagnophytina</taxon>
        <taxon>Sphagnopsida</taxon>
        <taxon>Sphagnales</taxon>
        <taxon>Sphagnaceae</taxon>
        <taxon>Sphagnum</taxon>
    </lineage>
</organism>
<keyword evidence="2" id="KW-1185">Reference proteome</keyword>